<organism evidence="1 2">
    <name type="scientific">Kibdelosporangium banguiense</name>
    <dbReference type="NCBI Taxonomy" id="1365924"/>
    <lineage>
        <taxon>Bacteria</taxon>
        <taxon>Bacillati</taxon>
        <taxon>Actinomycetota</taxon>
        <taxon>Actinomycetes</taxon>
        <taxon>Pseudonocardiales</taxon>
        <taxon>Pseudonocardiaceae</taxon>
        <taxon>Kibdelosporangium</taxon>
    </lineage>
</organism>
<evidence type="ECO:0000313" key="1">
    <source>
        <dbReference type="EMBL" id="MBP2329741.1"/>
    </source>
</evidence>
<sequence>MGRSLFVVDNGDRARLVMPVAGPEPARIDLLDVLRR</sequence>
<reference evidence="1 2" key="1">
    <citation type="submission" date="2021-03" db="EMBL/GenBank/DDBJ databases">
        <title>Sequencing the genomes of 1000 actinobacteria strains.</title>
        <authorList>
            <person name="Klenk H.-P."/>
        </authorList>
    </citation>
    <scope>NUCLEOTIDE SEQUENCE [LARGE SCALE GENOMIC DNA]</scope>
    <source>
        <strain evidence="1 2">DSM 46670</strain>
    </source>
</reference>
<keyword evidence="2" id="KW-1185">Reference proteome</keyword>
<name>A0ABS4U0Q2_9PSEU</name>
<dbReference type="EMBL" id="JAGINW010000001">
    <property type="protein sequence ID" value="MBP2329741.1"/>
    <property type="molecule type" value="Genomic_DNA"/>
</dbReference>
<dbReference type="Proteomes" id="UP001519332">
    <property type="component" value="Unassembled WGS sequence"/>
</dbReference>
<comment type="caution">
    <text evidence="1">The sequence shown here is derived from an EMBL/GenBank/DDBJ whole genome shotgun (WGS) entry which is preliminary data.</text>
</comment>
<evidence type="ECO:0000313" key="2">
    <source>
        <dbReference type="Proteomes" id="UP001519332"/>
    </source>
</evidence>
<accession>A0ABS4U0Q2</accession>
<protein>
    <submittedName>
        <fullName evidence="1">Uncharacterized protein</fullName>
    </submittedName>
</protein>
<gene>
    <name evidence="1" type="ORF">JOF56_010126</name>
</gene>
<proteinExistence type="predicted"/>